<accession>A0A2H4JE68</accession>
<reference evidence="3" key="1">
    <citation type="submission" date="2017-06" db="EMBL/GenBank/DDBJ databases">
        <title>Novel phages from South African skin metaviromes.</title>
        <authorList>
            <person name="van Zyl L.J."/>
            <person name="Abrahams Y."/>
            <person name="Stander E.A."/>
            <person name="Kirby B.M."/>
            <person name="Clavaud C."/>
            <person name="Farcet C."/>
            <person name="Breton L."/>
            <person name="Trindade M.I."/>
        </authorList>
    </citation>
    <scope>NUCLEOTIDE SEQUENCE</scope>
</reference>
<proteinExistence type="predicted"/>
<organism evidence="3">
    <name type="scientific">uncultured Caudovirales phage</name>
    <dbReference type="NCBI Taxonomy" id="2100421"/>
    <lineage>
        <taxon>Viruses</taxon>
        <taxon>Duplodnaviria</taxon>
        <taxon>Heunggongvirae</taxon>
        <taxon>Uroviricota</taxon>
        <taxon>Caudoviricetes</taxon>
        <taxon>Peduoviridae</taxon>
        <taxon>Maltschvirus</taxon>
        <taxon>Maltschvirus maltsch</taxon>
    </lineage>
</organism>
<sequence length="648" mass="71726">MARKTIKSLFDRDNLLNINNNFTELYQMIVNINIDTSGEIDDKLSKIKDELKVYSDGLAKDNLTKNMVSINYNESEDLFNKPPEGENYYTYAESIYDPYFDSVTPSTTLSRGTKIIIEPGKWFFYRIKTTQFTENTFTALAKIIQMGTSSSVSFRFLAPGATTGAATSMTLIDKDENVYGVIGAAIEKGKNLEIRFDNRGNTQRMIVEAPVVFEGSKVRKSNSSKRIVNSLAQTINKEKKSYSVPVKTPTNFSVKNHPLVGKLITDSRGRFIVNYDVTNNKMMNGTTYFIDYVNGNDSNDGLTKNTAFKSVRNAISICKDGDTLFLREGNHYRYNGVLFAKDFNKSINVIGENDNVNIIMGDEPTWTKTSNQTNVYEYTRTSTKKVVDISRNYALTNVSSISNVNSTKDSWYTDGTKVYVNIGGVPDNNIVPIISSSNYQVTDITGNSYFENVNFFGGNNTVQLNFNKGSKAYFKNVGFYHSCPGYNGLAIAGGDLAILDSCKANFNDMDGFNYHVGTDGSLPLIIEINCIGLENGSDKGMAGFKSNNGTTTHDGVKSIRVNGVYGRNDGGNVADVNVGTESWNLGCTAFESYQGKDFQTSSGGTIFLDNCIAYGSENSINVVDDTATTYIRMGEYQNKLITGKEVKY</sequence>
<name>A0A2H4JE68_9CAUD</name>
<gene>
    <name evidence="3" type="ORF">7F7_11</name>
</gene>
<dbReference type="SUPFAM" id="SSF51126">
    <property type="entry name" value="Pectin lyase-like"/>
    <property type="match status" value="1"/>
</dbReference>
<protein>
    <submittedName>
        <fullName evidence="3">Uncharacterized protein</fullName>
    </submittedName>
</protein>
<dbReference type="EMBL" id="MF417907">
    <property type="protein sequence ID" value="ASN70451.1"/>
    <property type="molecule type" value="Genomic_DNA"/>
</dbReference>
<dbReference type="GO" id="GO:0019058">
    <property type="term" value="P:viral life cycle"/>
    <property type="evidence" value="ECO:0007669"/>
    <property type="project" value="UniProtKB-ARBA"/>
</dbReference>
<dbReference type="GO" id="GO:0051701">
    <property type="term" value="P:biological process involved in interaction with host"/>
    <property type="evidence" value="ECO:0007669"/>
    <property type="project" value="UniProtKB-ARBA"/>
</dbReference>
<keyword evidence="2" id="KW-0946">Virion</keyword>
<evidence type="ECO:0000313" key="3">
    <source>
        <dbReference type="EMBL" id="ASN70451.1"/>
    </source>
</evidence>
<dbReference type="GO" id="GO:0044423">
    <property type="term" value="C:virion component"/>
    <property type="evidence" value="ECO:0007669"/>
    <property type="project" value="UniProtKB-KW"/>
</dbReference>
<evidence type="ECO:0000256" key="2">
    <source>
        <dbReference type="ARBA" id="ARBA00022844"/>
    </source>
</evidence>
<evidence type="ECO:0000256" key="1">
    <source>
        <dbReference type="ARBA" id="ARBA00004328"/>
    </source>
</evidence>
<dbReference type="InterPro" id="IPR011050">
    <property type="entry name" value="Pectin_lyase_fold/virulence"/>
</dbReference>
<comment type="subcellular location">
    <subcellularLocation>
        <location evidence="1">Virion</location>
    </subcellularLocation>
</comment>